<keyword evidence="3" id="KW-0880">Kelch repeat</keyword>
<evidence type="ECO:0000256" key="3">
    <source>
        <dbReference type="ARBA" id="ARBA00022441"/>
    </source>
</evidence>
<keyword evidence="10" id="KW-1185">Reference proteome</keyword>
<dbReference type="InterPro" id="IPR000210">
    <property type="entry name" value="BTB/POZ_dom"/>
</dbReference>
<evidence type="ECO:0000256" key="2">
    <source>
        <dbReference type="ARBA" id="ARBA00013699"/>
    </source>
</evidence>
<dbReference type="OrthoDB" id="6486384at2759"/>
<dbReference type="PANTHER" id="PTHR24412:SF35">
    <property type="entry name" value="ACTIN-BINDING PROTEIN IPP"/>
    <property type="match status" value="1"/>
</dbReference>
<dbReference type="SUPFAM" id="SSF54695">
    <property type="entry name" value="POZ domain"/>
    <property type="match status" value="1"/>
</dbReference>
<dbReference type="Pfam" id="PF07707">
    <property type="entry name" value="BACK"/>
    <property type="match status" value="1"/>
</dbReference>
<sequence length="533" mass="60649">LVLAASSPYFEALFRNSGSFIENSNNYLDIKEVDNPELLETVLNYIYTGDIEIGSHNVQEIVQISTVFQLTDLINYCTKFLQNNLQTFNCIGILCFADFYGLSTLCFEAKRFIENNFAEIIKEDEFLELSANLFRSFLKSENLSIVSEYQVLMGTVDWILHDPQEREQYLTEFINIIRMPIIPHGSIETLIEKCDHPVIVDTLRRYLSNENQCPTDTNFGGYSLVRCKPRMASRRTIYLFGGQSSITTARNWNCFETLCSVEKYNFHTATWQMVKSLMYPRSSHCVVQLQNKLFVIGGTCDSLILETMEIYDPSSDESSLGPHLNMPRSAFGACSYSDSYIYVFGGLGGGGLFIERFDPITNHWQIYDQMPSYRYGMQVIEHDGIIFIIGGVNSHEMITNGVISYEPQTKKFSELAPLNQARESFAACIHNGNYIYVIGGRGPNSQILNSVEQYNINENKWSFVTEMPAAKSNLCAVSINNFIYVYGGLLPFTNTNHIAHFCKKVYVYDPEVNQWLTSKPMTQGRLDPAVIVV</sequence>
<comment type="pathway">
    <text evidence="1">Protein modification; protein ubiquitination.</text>
</comment>
<feature type="non-terminal residue" evidence="9">
    <location>
        <position position="1"/>
    </location>
</feature>
<dbReference type="InterPro" id="IPR006652">
    <property type="entry name" value="Kelch_1"/>
</dbReference>
<dbReference type="SMART" id="SM00875">
    <property type="entry name" value="BACK"/>
    <property type="match status" value="1"/>
</dbReference>
<gene>
    <name evidence="9" type="ORF">BLA29_000588</name>
</gene>
<evidence type="ECO:0000256" key="5">
    <source>
        <dbReference type="ARBA" id="ARBA00022786"/>
    </source>
</evidence>
<dbReference type="Pfam" id="PF24681">
    <property type="entry name" value="Kelch_KLHDC2_KLHL20_DRC7"/>
    <property type="match status" value="1"/>
</dbReference>
<dbReference type="EMBL" id="MUJZ01008785">
    <property type="protein sequence ID" value="OTF82365.1"/>
    <property type="molecule type" value="Genomic_DNA"/>
</dbReference>
<dbReference type="PROSITE" id="PS50097">
    <property type="entry name" value="BTB"/>
    <property type="match status" value="1"/>
</dbReference>
<dbReference type="Gene3D" id="3.30.710.10">
    <property type="entry name" value="Potassium Channel Kv1.1, Chain A"/>
    <property type="match status" value="1"/>
</dbReference>
<evidence type="ECO:0000256" key="4">
    <source>
        <dbReference type="ARBA" id="ARBA00022737"/>
    </source>
</evidence>
<dbReference type="SMART" id="SM00225">
    <property type="entry name" value="BTB"/>
    <property type="match status" value="1"/>
</dbReference>
<dbReference type="SUPFAM" id="SSF117281">
    <property type="entry name" value="Kelch motif"/>
    <property type="match status" value="2"/>
</dbReference>
<dbReference type="Pfam" id="PF00651">
    <property type="entry name" value="BTB"/>
    <property type="match status" value="1"/>
</dbReference>
<evidence type="ECO:0000313" key="9">
    <source>
        <dbReference type="EMBL" id="OTF82365.1"/>
    </source>
</evidence>
<dbReference type="GO" id="GO:0003779">
    <property type="term" value="F:actin binding"/>
    <property type="evidence" value="ECO:0007669"/>
    <property type="project" value="UniProtKB-KW"/>
</dbReference>
<evidence type="ECO:0000259" key="8">
    <source>
        <dbReference type="PROSITE" id="PS50097"/>
    </source>
</evidence>
<dbReference type="InterPro" id="IPR011705">
    <property type="entry name" value="BACK"/>
</dbReference>
<dbReference type="InterPro" id="IPR015915">
    <property type="entry name" value="Kelch-typ_b-propeller"/>
</dbReference>
<evidence type="ECO:0000313" key="10">
    <source>
        <dbReference type="Proteomes" id="UP000194236"/>
    </source>
</evidence>
<dbReference type="InterPro" id="IPR017096">
    <property type="entry name" value="BTB-kelch_protein"/>
</dbReference>
<comment type="caution">
    <text evidence="9">The sequence shown here is derived from an EMBL/GenBank/DDBJ whole genome shotgun (WGS) entry which is preliminary data.</text>
</comment>
<dbReference type="Gene3D" id="2.120.10.80">
    <property type="entry name" value="Kelch-type beta propeller"/>
    <property type="match status" value="2"/>
</dbReference>
<keyword evidence="4" id="KW-0677">Repeat</keyword>
<dbReference type="PIRSF" id="PIRSF037037">
    <property type="entry name" value="Kelch-like_protein_gigaxonin"/>
    <property type="match status" value="1"/>
</dbReference>
<name>A0A1Y3BT72_EURMA</name>
<dbReference type="PANTHER" id="PTHR24412">
    <property type="entry name" value="KELCH PROTEIN"/>
    <property type="match status" value="1"/>
</dbReference>
<evidence type="ECO:0000256" key="1">
    <source>
        <dbReference type="ARBA" id="ARBA00004906"/>
    </source>
</evidence>
<dbReference type="Pfam" id="PF01344">
    <property type="entry name" value="Kelch_1"/>
    <property type="match status" value="1"/>
</dbReference>
<evidence type="ECO:0000256" key="6">
    <source>
        <dbReference type="ARBA" id="ARBA00023203"/>
    </source>
</evidence>
<protein>
    <recommendedName>
        <fullName evidence="2">Kelch-like protein diablo</fullName>
    </recommendedName>
</protein>
<dbReference type="Gene3D" id="1.25.40.420">
    <property type="match status" value="1"/>
</dbReference>
<dbReference type="SMART" id="SM00612">
    <property type="entry name" value="Kelch"/>
    <property type="match status" value="6"/>
</dbReference>
<keyword evidence="6" id="KW-0009">Actin-binding</keyword>
<proteinExistence type="predicted"/>
<reference evidence="9 10" key="1">
    <citation type="submission" date="2017-03" db="EMBL/GenBank/DDBJ databases">
        <title>Genome Survey of Euroglyphus maynei.</title>
        <authorList>
            <person name="Arlian L.G."/>
            <person name="Morgan M.S."/>
            <person name="Rider S.D."/>
        </authorList>
    </citation>
    <scope>NUCLEOTIDE SEQUENCE [LARGE SCALE GENOMIC DNA]</scope>
    <source>
        <strain evidence="9">Arlian Lab</strain>
        <tissue evidence="9">Whole body</tissue>
    </source>
</reference>
<dbReference type="AlphaFoldDB" id="A0A1Y3BT72"/>
<comment type="function">
    <text evidence="7">Probable substrate-specific adapter of an E3 ubiquitin-protein ligase complex which mediates the ubiquitination and subsequent proteasomal degradation of target proteins. May have a role in synapse differentiation and growth.</text>
</comment>
<feature type="domain" description="BTB" evidence="8">
    <location>
        <begin position="1"/>
        <end position="55"/>
    </location>
</feature>
<dbReference type="UniPathway" id="UPA00143"/>
<dbReference type="GO" id="GO:0016567">
    <property type="term" value="P:protein ubiquitination"/>
    <property type="evidence" value="ECO:0007669"/>
    <property type="project" value="UniProtKB-UniPathway"/>
</dbReference>
<dbReference type="Proteomes" id="UP000194236">
    <property type="component" value="Unassembled WGS sequence"/>
</dbReference>
<keyword evidence="5" id="KW-0833">Ubl conjugation pathway</keyword>
<evidence type="ECO:0000256" key="7">
    <source>
        <dbReference type="ARBA" id="ARBA00043912"/>
    </source>
</evidence>
<accession>A0A1Y3BT72</accession>
<organism evidence="9 10">
    <name type="scientific">Euroglyphus maynei</name>
    <name type="common">Mayne's house dust mite</name>
    <dbReference type="NCBI Taxonomy" id="6958"/>
    <lineage>
        <taxon>Eukaryota</taxon>
        <taxon>Metazoa</taxon>
        <taxon>Ecdysozoa</taxon>
        <taxon>Arthropoda</taxon>
        <taxon>Chelicerata</taxon>
        <taxon>Arachnida</taxon>
        <taxon>Acari</taxon>
        <taxon>Acariformes</taxon>
        <taxon>Sarcoptiformes</taxon>
        <taxon>Astigmata</taxon>
        <taxon>Psoroptidia</taxon>
        <taxon>Analgoidea</taxon>
        <taxon>Pyroglyphidae</taxon>
        <taxon>Pyroglyphinae</taxon>
        <taxon>Euroglyphus</taxon>
    </lineage>
</organism>
<dbReference type="InterPro" id="IPR011333">
    <property type="entry name" value="SKP1/BTB/POZ_sf"/>
</dbReference>